<dbReference type="InterPro" id="IPR036940">
    <property type="entry name" value="PI3/4_kinase_cat_sf"/>
</dbReference>
<dbReference type="InterPro" id="IPR016024">
    <property type="entry name" value="ARM-type_fold"/>
</dbReference>
<keyword evidence="8" id="KW-1185">Reference proteome</keyword>
<dbReference type="Proteomes" id="UP000593567">
    <property type="component" value="Unassembled WGS sequence"/>
</dbReference>
<keyword evidence="3" id="KW-0808">Transferase</keyword>
<dbReference type="Pfam" id="PF00613">
    <property type="entry name" value="PI3Ka"/>
    <property type="match status" value="1"/>
</dbReference>
<comment type="caution">
    <text evidence="7">The sequence shown here is derived from an EMBL/GenBank/DDBJ whole genome shotgun (WGS) entry which is preliminary data.</text>
</comment>
<dbReference type="PROSITE" id="PS50290">
    <property type="entry name" value="PI3_4_KINASE_3"/>
    <property type="match status" value="1"/>
</dbReference>
<dbReference type="OrthoDB" id="10264149at2759"/>
<dbReference type="GO" id="GO:0005886">
    <property type="term" value="C:plasma membrane"/>
    <property type="evidence" value="ECO:0007669"/>
    <property type="project" value="TreeGrafter"/>
</dbReference>
<dbReference type="GO" id="GO:0046854">
    <property type="term" value="P:phosphatidylinositol phosphate biosynthetic process"/>
    <property type="evidence" value="ECO:0007669"/>
    <property type="project" value="InterPro"/>
</dbReference>
<evidence type="ECO:0000313" key="8">
    <source>
        <dbReference type="Proteomes" id="UP000593567"/>
    </source>
</evidence>
<dbReference type="InterPro" id="IPR015433">
    <property type="entry name" value="PI3/4_kinase"/>
</dbReference>
<dbReference type="SUPFAM" id="SSF48371">
    <property type="entry name" value="ARM repeat"/>
    <property type="match status" value="1"/>
</dbReference>
<comment type="similarity">
    <text evidence="1">Belongs to the PI3/PI4-kinase family. Type III PI4K subfamily.</text>
</comment>
<feature type="domain" description="PIK helical" evidence="6">
    <location>
        <begin position="1"/>
        <end position="114"/>
    </location>
</feature>
<dbReference type="GO" id="GO:0048015">
    <property type="term" value="P:phosphatidylinositol-mediated signaling"/>
    <property type="evidence" value="ECO:0007669"/>
    <property type="project" value="TreeGrafter"/>
</dbReference>
<dbReference type="SMART" id="SM00146">
    <property type="entry name" value="PI3Kc"/>
    <property type="match status" value="1"/>
</dbReference>
<evidence type="ECO:0000259" key="5">
    <source>
        <dbReference type="PROSITE" id="PS50290"/>
    </source>
</evidence>
<dbReference type="FunFam" id="1.25.40.70:FF:000011">
    <property type="entry name" value="Phosphatidylinositol 4-kinase alpha"/>
    <property type="match status" value="1"/>
</dbReference>
<organism evidence="7 8">
    <name type="scientific">Bugula neritina</name>
    <name type="common">Brown bryozoan</name>
    <name type="synonym">Sertularia neritina</name>
    <dbReference type="NCBI Taxonomy" id="10212"/>
    <lineage>
        <taxon>Eukaryota</taxon>
        <taxon>Metazoa</taxon>
        <taxon>Spiralia</taxon>
        <taxon>Lophotrochozoa</taxon>
        <taxon>Bryozoa</taxon>
        <taxon>Gymnolaemata</taxon>
        <taxon>Cheilostomatida</taxon>
        <taxon>Flustrina</taxon>
        <taxon>Buguloidea</taxon>
        <taxon>Bugulidae</taxon>
        <taxon>Bugula</taxon>
    </lineage>
</organism>
<name>A0A7J7JXN8_BUGNE</name>
<dbReference type="InterPro" id="IPR011009">
    <property type="entry name" value="Kinase-like_dom_sf"/>
</dbReference>
<dbReference type="InterPro" id="IPR042236">
    <property type="entry name" value="PI3K_accessory_sf"/>
</dbReference>
<reference evidence="7" key="1">
    <citation type="submission" date="2020-06" db="EMBL/GenBank/DDBJ databases">
        <title>Draft genome of Bugula neritina, a colonial animal packing powerful symbionts and potential medicines.</title>
        <authorList>
            <person name="Rayko M."/>
        </authorList>
    </citation>
    <scope>NUCLEOTIDE SEQUENCE [LARGE SCALE GENOMIC DNA]</scope>
    <source>
        <strain evidence="7">Kwan_BN1</strain>
    </source>
</reference>
<keyword evidence="4" id="KW-0418">Kinase</keyword>
<dbReference type="AlphaFoldDB" id="A0A7J7JXN8"/>
<dbReference type="Gene3D" id="1.25.40.70">
    <property type="entry name" value="Phosphatidylinositol 3-kinase, accessory domain (PIK)"/>
    <property type="match status" value="1"/>
</dbReference>
<evidence type="ECO:0000256" key="4">
    <source>
        <dbReference type="ARBA" id="ARBA00022777"/>
    </source>
</evidence>
<sequence>MLSHILNWSRVPPVVALSYFSRQYPPHPITAQYALRVLNSYPPDVLLFYIPQIVQALRYDTMGYVSEFIINTSKRSQLLTHQLIWNMKTNMYKDENAEILDEDIGRKLEGLIDTIISQLSGSARMFYEREFEFFAKITNVSGTIRVFPKGPERKNACLKELSKIDVTPGCYLPSNPESVVLEIDYKSGAPMQSAAKAPYFARFKVEKVGLTALERLGAVSEVPDFTDESKQIYQGCIFKVGDDVRQDMLALQIMELFQHVFKLADLEVYLAPYRVVATAPGSGVIECVPDTKSRDQIGRQTDIGMYEYFRHNYGDEMSTEFQAIKDRHNGNIMLDSKGHLIHIDFGFLFESSPGGNLGFEPDFKLTDEMVLIMGGRVDAPPFQWFRELCVQAYLACRPYREAIVSLVSLMLDTGFPCFRGNTIKLLRQRFLPLASEKEAAQHMDRIVIDCCKNWRAKAYDLIQYYQNEIPF</sequence>
<dbReference type="Gene3D" id="3.30.1010.10">
    <property type="entry name" value="Phosphatidylinositol 3-kinase Catalytic Subunit, Chain A, domain 4"/>
    <property type="match status" value="1"/>
</dbReference>
<dbReference type="EMBL" id="VXIV02001635">
    <property type="protein sequence ID" value="KAF6031160.1"/>
    <property type="molecule type" value="Genomic_DNA"/>
</dbReference>
<evidence type="ECO:0000256" key="2">
    <source>
        <dbReference type="ARBA" id="ARBA00012169"/>
    </source>
</evidence>
<evidence type="ECO:0000259" key="6">
    <source>
        <dbReference type="PROSITE" id="PS51545"/>
    </source>
</evidence>
<gene>
    <name evidence="7" type="ORF">EB796_010518</name>
</gene>
<dbReference type="SUPFAM" id="SSF56112">
    <property type="entry name" value="Protein kinase-like (PK-like)"/>
    <property type="match status" value="1"/>
</dbReference>
<accession>A0A7J7JXN8</accession>
<dbReference type="PROSITE" id="PS51545">
    <property type="entry name" value="PIK_HELICAL"/>
    <property type="match status" value="1"/>
</dbReference>
<dbReference type="PANTHER" id="PTHR10048">
    <property type="entry name" value="PHOSPHATIDYLINOSITOL KINASE"/>
    <property type="match status" value="1"/>
</dbReference>
<evidence type="ECO:0000256" key="3">
    <source>
        <dbReference type="ARBA" id="ARBA00022679"/>
    </source>
</evidence>
<evidence type="ECO:0000313" key="7">
    <source>
        <dbReference type="EMBL" id="KAF6031160.1"/>
    </source>
</evidence>
<dbReference type="InterPro" id="IPR001263">
    <property type="entry name" value="PI3K_accessory_dom"/>
</dbReference>
<dbReference type="PANTHER" id="PTHR10048:SF15">
    <property type="entry name" value="PHOSPHATIDYLINOSITOL 4-KINASE ALPHA"/>
    <property type="match status" value="1"/>
</dbReference>
<dbReference type="GO" id="GO:0004430">
    <property type="term" value="F:1-phosphatidylinositol 4-kinase activity"/>
    <property type="evidence" value="ECO:0007669"/>
    <property type="project" value="UniProtKB-EC"/>
</dbReference>
<dbReference type="Pfam" id="PF00454">
    <property type="entry name" value="PI3_PI4_kinase"/>
    <property type="match status" value="2"/>
</dbReference>
<dbReference type="Gene3D" id="1.10.1070.11">
    <property type="entry name" value="Phosphatidylinositol 3-/4-kinase, catalytic domain"/>
    <property type="match status" value="1"/>
</dbReference>
<dbReference type="InterPro" id="IPR000403">
    <property type="entry name" value="PI3/4_kinase_cat_dom"/>
</dbReference>
<dbReference type="InterPro" id="IPR018936">
    <property type="entry name" value="PI3/4_kinase_CS"/>
</dbReference>
<dbReference type="SMART" id="SM00145">
    <property type="entry name" value="PI3Ka"/>
    <property type="match status" value="1"/>
</dbReference>
<proteinExistence type="inferred from homology"/>
<evidence type="ECO:0000256" key="1">
    <source>
        <dbReference type="ARBA" id="ARBA00006209"/>
    </source>
</evidence>
<feature type="domain" description="PI3K/PI4K catalytic" evidence="5">
    <location>
        <begin position="185"/>
        <end position="455"/>
    </location>
</feature>
<dbReference type="CDD" id="cd05167">
    <property type="entry name" value="PI4Kc_III_alpha"/>
    <property type="match status" value="1"/>
</dbReference>
<protein>
    <recommendedName>
        <fullName evidence="2">1-phosphatidylinositol 4-kinase</fullName>
        <ecNumber evidence="2">2.7.1.67</ecNumber>
    </recommendedName>
</protein>
<dbReference type="FunFam" id="3.30.1010.10:FF:000009">
    <property type="entry name" value="Phosphatidylinositol 4-kinase, catalytic, alpha"/>
    <property type="match status" value="1"/>
</dbReference>
<dbReference type="PROSITE" id="PS00915">
    <property type="entry name" value="PI3_4_KINASE_1"/>
    <property type="match status" value="1"/>
</dbReference>
<dbReference type="EC" id="2.7.1.67" evidence="2"/>
<dbReference type="GO" id="GO:0005737">
    <property type="term" value="C:cytoplasm"/>
    <property type="evidence" value="ECO:0007669"/>
    <property type="project" value="TreeGrafter"/>
</dbReference>